<accession>A0A327ZLW6</accession>
<dbReference type="OrthoDB" id="5242879at2"/>
<protein>
    <submittedName>
        <fullName evidence="4">LPXTG-site transpeptidase (Sortase) family protein</fullName>
    </submittedName>
</protein>
<feature type="compositionally biased region" description="Pro residues" evidence="2">
    <location>
        <begin position="10"/>
        <end position="19"/>
    </location>
</feature>
<reference evidence="4 5" key="1">
    <citation type="submission" date="2018-06" db="EMBL/GenBank/DDBJ databases">
        <title>Genomic Encyclopedia of Type Strains, Phase III (KMG-III): the genomes of soil and plant-associated and newly described type strains.</title>
        <authorList>
            <person name="Whitman W."/>
        </authorList>
    </citation>
    <scope>NUCLEOTIDE SEQUENCE [LARGE SCALE GENOMIC DNA]</scope>
    <source>
        <strain evidence="4 5">CGMCC 4.7090</strain>
    </source>
</reference>
<evidence type="ECO:0000256" key="3">
    <source>
        <dbReference type="SAM" id="Phobius"/>
    </source>
</evidence>
<keyword evidence="5" id="KW-1185">Reference proteome</keyword>
<gene>
    <name evidence="4" type="ORF">B0I29_101515</name>
</gene>
<dbReference type="InterPro" id="IPR042003">
    <property type="entry name" value="Sortase_E"/>
</dbReference>
<comment type="caution">
    <text evidence="4">The sequence shown here is derived from an EMBL/GenBank/DDBJ whole genome shotgun (WGS) entry which is preliminary data.</text>
</comment>
<evidence type="ECO:0000313" key="5">
    <source>
        <dbReference type="Proteomes" id="UP000249341"/>
    </source>
</evidence>
<dbReference type="GO" id="GO:0016787">
    <property type="term" value="F:hydrolase activity"/>
    <property type="evidence" value="ECO:0007669"/>
    <property type="project" value="UniProtKB-KW"/>
</dbReference>
<dbReference type="InterPro" id="IPR005754">
    <property type="entry name" value="Sortase"/>
</dbReference>
<evidence type="ECO:0000313" key="4">
    <source>
        <dbReference type="EMBL" id="RAK43385.1"/>
    </source>
</evidence>
<name>A0A327ZLW6_9ACTN</name>
<keyword evidence="3" id="KW-1133">Transmembrane helix</keyword>
<feature type="transmembrane region" description="Helical" evidence="3">
    <location>
        <begin position="253"/>
        <end position="276"/>
    </location>
</feature>
<keyword evidence="1" id="KW-0378">Hydrolase</keyword>
<feature type="region of interest" description="Disordered" evidence="2">
    <location>
        <begin position="1"/>
        <end position="29"/>
    </location>
</feature>
<keyword evidence="3" id="KW-0812">Transmembrane</keyword>
<dbReference type="EMBL" id="QLMJ01000001">
    <property type="protein sequence ID" value="RAK43385.1"/>
    <property type="molecule type" value="Genomic_DNA"/>
</dbReference>
<dbReference type="Pfam" id="PF04203">
    <property type="entry name" value="Sortase"/>
    <property type="match status" value="1"/>
</dbReference>
<keyword evidence="3" id="KW-0472">Membrane</keyword>
<feature type="transmembrane region" description="Helical" evidence="3">
    <location>
        <begin position="282"/>
        <end position="301"/>
    </location>
</feature>
<evidence type="ECO:0000256" key="2">
    <source>
        <dbReference type="SAM" id="MobiDB-lite"/>
    </source>
</evidence>
<proteinExistence type="predicted"/>
<sequence>MATMTAPVAPATPAPPSPPPRREPAGPLPGSFSVRVTGAALTILAAALLGFAAQLTVLGALSHDRAQKVAYANFRSELALATAPITHVGVDGNALASGTAIAILDIPAINVNEIVFEGTAGNVLADGPGHRRDTVLPGQAGASVLMGRRAAYGGPFARIAELAGGDRITVITGQGEHVYEVIGVRRAGEPQPPAPAAGAGRLTLTTADGGAYLPSDVLRVDADLKSTVQQTPPLAISSPLLPKPEQVMAIDPIALVPLVLWGQLLVAASLGVAWIRQRLSPWHAWLIGLPVLGLLGLLVAGEAARLLPNLL</sequence>
<organism evidence="4 5">
    <name type="scientific">Actinoplanes lutulentus</name>
    <dbReference type="NCBI Taxonomy" id="1287878"/>
    <lineage>
        <taxon>Bacteria</taxon>
        <taxon>Bacillati</taxon>
        <taxon>Actinomycetota</taxon>
        <taxon>Actinomycetes</taxon>
        <taxon>Micromonosporales</taxon>
        <taxon>Micromonosporaceae</taxon>
        <taxon>Actinoplanes</taxon>
    </lineage>
</organism>
<evidence type="ECO:0000256" key="1">
    <source>
        <dbReference type="ARBA" id="ARBA00022801"/>
    </source>
</evidence>
<dbReference type="Gene3D" id="2.40.260.10">
    <property type="entry name" value="Sortase"/>
    <property type="match status" value="1"/>
</dbReference>
<dbReference type="AlphaFoldDB" id="A0A327ZLW6"/>
<dbReference type="Proteomes" id="UP000249341">
    <property type="component" value="Unassembled WGS sequence"/>
</dbReference>
<dbReference type="InterPro" id="IPR023365">
    <property type="entry name" value="Sortase_dom-sf"/>
</dbReference>
<dbReference type="SUPFAM" id="SSF63817">
    <property type="entry name" value="Sortase"/>
    <property type="match status" value="1"/>
</dbReference>
<feature type="transmembrane region" description="Helical" evidence="3">
    <location>
        <begin position="39"/>
        <end position="61"/>
    </location>
</feature>
<dbReference type="CDD" id="cd05830">
    <property type="entry name" value="Sortase_E"/>
    <property type="match status" value="1"/>
</dbReference>